<protein>
    <submittedName>
        <fullName evidence="2">Uncharacterized protein</fullName>
    </submittedName>
</protein>
<proteinExistence type="predicted"/>
<feature type="region of interest" description="Disordered" evidence="1">
    <location>
        <begin position="1"/>
        <end position="27"/>
    </location>
</feature>
<dbReference type="EMBL" id="PKSM01000176">
    <property type="protein sequence ID" value="POW05028.1"/>
    <property type="molecule type" value="Genomic_DNA"/>
</dbReference>
<feature type="region of interest" description="Disordered" evidence="1">
    <location>
        <begin position="147"/>
        <end position="225"/>
    </location>
</feature>
<dbReference type="OrthoDB" id="2518924at2759"/>
<feature type="compositionally biased region" description="Polar residues" evidence="1">
    <location>
        <begin position="147"/>
        <end position="163"/>
    </location>
</feature>
<feature type="region of interest" description="Disordered" evidence="1">
    <location>
        <begin position="100"/>
        <end position="131"/>
    </location>
</feature>
<feature type="region of interest" description="Disordered" evidence="1">
    <location>
        <begin position="508"/>
        <end position="554"/>
    </location>
</feature>
<dbReference type="AlphaFoldDB" id="A0A2S4V688"/>
<gene>
    <name evidence="2" type="ORF">PSHT_10991</name>
</gene>
<dbReference type="VEuPathDB" id="FungiDB:PSTT_12540"/>
<feature type="region of interest" description="Disordered" evidence="1">
    <location>
        <begin position="419"/>
        <end position="442"/>
    </location>
</feature>
<comment type="caution">
    <text evidence="2">The sequence shown here is derived from an EMBL/GenBank/DDBJ whole genome shotgun (WGS) entry which is preliminary data.</text>
</comment>
<feature type="compositionally biased region" description="Low complexity" evidence="1">
    <location>
        <begin position="422"/>
        <end position="434"/>
    </location>
</feature>
<dbReference type="Proteomes" id="UP000238274">
    <property type="component" value="Unassembled WGS sequence"/>
</dbReference>
<name>A0A2S4V688_9BASI</name>
<feature type="compositionally biased region" description="Pro residues" evidence="1">
    <location>
        <begin position="269"/>
        <end position="289"/>
    </location>
</feature>
<evidence type="ECO:0000313" key="3">
    <source>
        <dbReference type="Proteomes" id="UP000238274"/>
    </source>
</evidence>
<evidence type="ECO:0000313" key="2">
    <source>
        <dbReference type="EMBL" id="POW05028.1"/>
    </source>
</evidence>
<feature type="region of interest" description="Disordered" evidence="1">
    <location>
        <begin position="264"/>
        <end position="334"/>
    </location>
</feature>
<feature type="compositionally biased region" description="Low complexity" evidence="1">
    <location>
        <begin position="508"/>
        <end position="524"/>
    </location>
</feature>
<sequence>MSILNQSPSARSIDEHKLTPTRHQHSPDHRLIHSVLVHSIENLLDIHPGVLEAPKEHRRFSAISRSSSACSSSNSLSSLIDSYNNCPSYLPAITLSQSQDITPKRSRAHSETPLLSFPPENHHNMSTPSSLFPQKLSQQFRSRFIKSSKTASPLDSLKTTTTGPRPAPVKVPPSSVGLVIHPDSWAHLDDSDHEAEEEEEEEESDEPRELKERPSEDDDEVPLSQLRNKSGLIEATDNQSSEPHLLSKVIKRYRSSRSLKTLCKKAPVEPLPTTLPPSPPAHTSCPPPSIRGSQYQNNNNGNHNSIKEQRVSPPQAKPPVPIRTLRPAMSSPNLSQRGYSVRPGVGFLPFPPPASGNPAPLFHSLSSTLPFHSSRRVPHTTIVHLTDSEIYKTSPQSSVSARSSERDLYRRMRRRHKEEINSLHSSSYHTSSASLGGGEQLNMNTPIDRNLFNMLNDHQRNALRQRSNVLGQNLKTHLEAFAYEMIHSNVLNHHQLHLNHQQSLNLNHQQQFHQQQQPHHQQPPQHLPPQHLPQQQHQHQHQQQQNYNCGLGAY</sequence>
<evidence type="ECO:0000256" key="1">
    <source>
        <dbReference type="SAM" id="MobiDB-lite"/>
    </source>
</evidence>
<reference evidence="3" key="2">
    <citation type="journal article" date="2018" name="BMC Genomics">
        <title>Genomic insights into host adaptation between the wheat stripe rust pathogen (Puccinia striiformis f. sp. tritici) and the barley stripe rust pathogen (Puccinia striiformis f. sp. hordei).</title>
        <authorList>
            <person name="Xia C."/>
            <person name="Wang M."/>
            <person name="Yin C."/>
            <person name="Cornejo O.E."/>
            <person name="Hulbert S.H."/>
            <person name="Chen X."/>
        </authorList>
    </citation>
    <scope>NUCLEOTIDE SEQUENCE [LARGE SCALE GENOMIC DNA]</scope>
    <source>
        <strain evidence="3">93TX-2</strain>
    </source>
</reference>
<dbReference type="VEuPathDB" id="FungiDB:PSHT_10991"/>
<feature type="compositionally biased region" description="Polar residues" evidence="1">
    <location>
        <begin position="1"/>
        <end position="10"/>
    </location>
</feature>
<accession>A0A2S4V688</accession>
<keyword evidence="3" id="KW-1185">Reference proteome</keyword>
<reference evidence="3" key="3">
    <citation type="journal article" date="2018" name="Mol. Plant Microbe Interact.">
        <title>Genome sequence resources for the wheat stripe rust pathogen (Puccinia striiformis f. sp. tritici) and the barley stripe rust pathogen (Puccinia striiformis f. sp. hordei).</title>
        <authorList>
            <person name="Xia C."/>
            <person name="Wang M."/>
            <person name="Yin C."/>
            <person name="Cornejo O.E."/>
            <person name="Hulbert S.H."/>
            <person name="Chen X."/>
        </authorList>
    </citation>
    <scope>NUCLEOTIDE SEQUENCE [LARGE SCALE GENOMIC DNA]</scope>
    <source>
        <strain evidence="3">93TX-2</strain>
    </source>
</reference>
<feature type="compositionally biased region" description="Acidic residues" evidence="1">
    <location>
        <begin position="191"/>
        <end position="206"/>
    </location>
</feature>
<organism evidence="2 3">
    <name type="scientific">Puccinia striiformis</name>
    <dbReference type="NCBI Taxonomy" id="27350"/>
    <lineage>
        <taxon>Eukaryota</taxon>
        <taxon>Fungi</taxon>
        <taxon>Dikarya</taxon>
        <taxon>Basidiomycota</taxon>
        <taxon>Pucciniomycotina</taxon>
        <taxon>Pucciniomycetes</taxon>
        <taxon>Pucciniales</taxon>
        <taxon>Pucciniaceae</taxon>
        <taxon>Puccinia</taxon>
    </lineage>
</organism>
<reference evidence="2 3" key="1">
    <citation type="submission" date="2017-12" db="EMBL/GenBank/DDBJ databases">
        <title>Gene loss provides genomic basis for host adaptation in cereal stripe rust fungi.</title>
        <authorList>
            <person name="Xia C."/>
        </authorList>
    </citation>
    <scope>NUCLEOTIDE SEQUENCE [LARGE SCALE GENOMIC DNA]</scope>
    <source>
        <strain evidence="2 3">93TX-2</strain>
    </source>
</reference>
<feature type="compositionally biased region" description="Low complexity" evidence="1">
    <location>
        <begin position="532"/>
        <end position="546"/>
    </location>
</feature>